<feature type="transmembrane region" description="Helical" evidence="9">
    <location>
        <begin position="56"/>
        <end position="76"/>
    </location>
</feature>
<evidence type="ECO:0000256" key="8">
    <source>
        <dbReference type="SAM" id="MobiDB-lite"/>
    </source>
</evidence>
<dbReference type="GO" id="GO:0015423">
    <property type="term" value="F:ABC-type maltose transporter activity"/>
    <property type="evidence" value="ECO:0007669"/>
    <property type="project" value="TreeGrafter"/>
</dbReference>
<keyword evidence="2" id="KW-0813">Transport</keyword>
<evidence type="ECO:0000256" key="5">
    <source>
        <dbReference type="ARBA" id="ARBA00022692"/>
    </source>
</evidence>
<feature type="transmembrane region" description="Helical" evidence="9">
    <location>
        <begin position="83"/>
        <end position="100"/>
    </location>
</feature>
<dbReference type="Gene3D" id="1.20.58.370">
    <property type="entry name" value="MalF N-terminal region-like"/>
    <property type="match status" value="1"/>
</dbReference>
<evidence type="ECO:0000256" key="1">
    <source>
        <dbReference type="ARBA" id="ARBA00004651"/>
    </source>
</evidence>
<feature type="transmembrane region" description="Helical" evidence="9">
    <location>
        <begin position="29"/>
        <end position="50"/>
    </location>
</feature>
<reference evidence="11" key="1">
    <citation type="submission" date="2015-08" db="EMBL/GenBank/DDBJ databases">
        <authorList>
            <person name="Babu N.S."/>
            <person name="Beckwith C.J."/>
            <person name="Beseler K.G."/>
            <person name="Brison A."/>
            <person name="Carone J.V."/>
            <person name="Caskin T.P."/>
            <person name="Diamond M."/>
            <person name="Durham M.E."/>
            <person name="Foxe J.M."/>
            <person name="Go M."/>
            <person name="Henderson B.A."/>
            <person name="Jones I.B."/>
            <person name="McGettigan J.A."/>
            <person name="Micheletti S.J."/>
            <person name="Nasrallah M.E."/>
            <person name="Ortiz D."/>
            <person name="Piller C.R."/>
            <person name="Privatt S.R."/>
            <person name="Schneider S.L."/>
            <person name="Sharp S."/>
            <person name="Smith T.C."/>
            <person name="Stanton J.D."/>
            <person name="Ullery H.E."/>
            <person name="Wilson R.J."/>
            <person name="Serrano M.G."/>
            <person name="Buck G."/>
            <person name="Lee V."/>
            <person name="Wang Y."/>
            <person name="Carvalho R."/>
            <person name="Voegtly L."/>
            <person name="Shi R."/>
            <person name="Duckworth R."/>
            <person name="Johnson A."/>
            <person name="Loviza R."/>
            <person name="Walstead R."/>
            <person name="Shah Z."/>
            <person name="Kiflezghi M."/>
            <person name="Wade K."/>
            <person name="Ball S.L."/>
            <person name="Bradley K.W."/>
            <person name="Asai D.J."/>
            <person name="Bowman C.A."/>
            <person name="Russell D.A."/>
            <person name="Pope W.H."/>
            <person name="Jacobs-Sera D."/>
            <person name="Hendrix R.W."/>
            <person name="Hatfull G.F."/>
        </authorList>
    </citation>
    <scope>NUCLEOTIDE SEQUENCE</scope>
</reference>
<feature type="domain" description="ABC transmembrane type-1" evidence="10">
    <location>
        <begin position="308"/>
        <end position="526"/>
    </location>
</feature>
<proteinExistence type="predicted"/>
<evidence type="ECO:0000313" key="11">
    <source>
        <dbReference type="EMBL" id="CUR59473.1"/>
    </source>
</evidence>
<feature type="transmembrane region" description="Helical" evidence="9">
    <location>
        <begin position="343"/>
        <end position="363"/>
    </location>
</feature>
<dbReference type="SUPFAM" id="SSF160964">
    <property type="entry name" value="MalF N-terminal region-like"/>
    <property type="match status" value="1"/>
</dbReference>
<evidence type="ECO:0000256" key="6">
    <source>
        <dbReference type="ARBA" id="ARBA00022989"/>
    </source>
</evidence>
<comment type="subcellular location">
    <subcellularLocation>
        <location evidence="1">Cell membrane</location>
        <topology evidence="1">Multi-pass membrane protein</topology>
    </subcellularLocation>
</comment>
<dbReference type="InterPro" id="IPR032550">
    <property type="entry name" value="TM_PBP2_N"/>
</dbReference>
<gene>
    <name evidence="11" type="ORF">NOCA2610005</name>
</gene>
<keyword evidence="4 11" id="KW-0762">Sugar transport</keyword>
<keyword evidence="3" id="KW-1003">Cell membrane</keyword>
<protein>
    <submittedName>
        <fullName evidence="11">Permease component of ABC-type sugar transporter</fullName>
    </submittedName>
</protein>
<dbReference type="SUPFAM" id="SSF161098">
    <property type="entry name" value="MetI-like"/>
    <property type="match status" value="1"/>
</dbReference>
<dbReference type="Gene3D" id="1.10.3720.10">
    <property type="entry name" value="MetI-like"/>
    <property type="match status" value="1"/>
</dbReference>
<feature type="transmembrane region" description="Helical" evidence="9">
    <location>
        <begin position="505"/>
        <end position="525"/>
    </location>
</feature>
<feature type="transmembrane region" description="Helical" evidence="9">
    <location>
        <begin position="307"/>
        <end position="331"/>
    </location>
</feature>
<sequence>MTDVELSEPTQTKPPTRFTKPGRDGVPALLVKVLFLGAVIGVAIALTPILVGEESWVFLVAIWLIAGILTATYATGRALPAKYLVPGTLMLTLFVVYPIFLTAKTSFTNYGDGTRSPKEDTISQIVGASVVRSEDSPQYSLTITTDGDVVTGPFTYFLVPQDDEATVFKGTQEDGVEEIDAAEVTLDGGRVTAADGYTVLNIKQVSAAAETLDQIAIPTDSGSFIVRSGTSEAFEGAPTLEYDEGNDTITDTTTDTVYTVQQQGDREYFVDDQGERISDQSWTANVGLLNFKKIFTDKRISSDFFKIFLWTLVFATVSTASTFLLGLLFAYVLNDSRMRGQKIYRALLILPYAIPGFISLLLWSSFYNQDFGLINDLTGLNVNWFGGSTSAKIAVLVTNLWMGFPYMFLVSTGALQAIPEDLQEAAKIDGASGWKNFTKITFPLLLVTVAPLLVSTFAYNFNNFGAIYLLTEGGPFSPDNPTAGGTDILISYTYRLAFGAGGAQIGFASAVSVVLFVVTGLIAAIQFRATRSLEDVN</sequence>
<evidence type="ECO:0000256" key="2">
    <source>
        <dbReference type="ARBA" id="ARBA00022448"/>
    </source>
</evidence>
<feature type="transmembrane region" description="Helical" evidence="9">
    <location>
        <begin position="393"/>
        <end position="419"/>
    </location>
</feature>
<evidence type="ECO:0000259" key="10">
    <source>
        <dbReference type="PROSITE" id="PS50928"/>
    </source>
</evidence>
<evidence type="ECO:0000256" key="7">
    <source>
        <dbReference type="ARBA" id="ARBA00023136"/>
    </source>
</evidence>
<dbReference type="AlphaFoldDB" id="A0A2P2CBW0"/>
<dbReference type="PANTHER" id="PTHR47314:SF1">
    <property type="entry name" value="MALTOSE_MALTODEXTRIN TRANSPORT SYSTEM PERMEASE PROTEIN MALF"/>
    <property type="match status" value="1"/>
</dbReference>
<keyword evidence="5 9" id="KW-0812">Transmembrane</keyword>
<dbReference type="InterPro" id="IPR035906">
    <property type="entry name" value="MetI-like_sf"/>
</dbReference>
<keyword evidence="7 9" id="KW-0472">Membrane</keyword>
<dbReference type="EMBL" id="CZKA01000058">
    <property type="protein sequence ID" value="CUR59473.1"/>
    <property type="molecule type" value="Genomic_DNA"/>
</dbReference>
<dbReference type="InterPro" id="IPR035277">
    <property type="entry name" value="MalF_N"/>
</dbReference>
<feature type="region of interest" description="Disordered" evidence="8">
    <location>
        <begin position="1"/>
        <end position="20"/>
    </location>
</feature>
<evidence type="ECO:0000256" key="4">
    <source>
        <dbReference type="ARBA" id="ARBA00022597"/>
    </source>
</evidence>
<name>A0A2P2CBW0_9ZZZZ</name>
<dbReference type="CDD" id="cd06261">
    <property type="entry name" value="TM_PBP2"/>
    <property type="match status" value="1"/>
</dbReference>
<feature type="transmembrane region" description="Helical" evidence="9">
    <location>
        <begin position="440"/>
        <end position="461"/>
    </location>
</feature>
<keyword evidence="6 9" id="KW-1133">Transmembrane helix</keyword>
<dbReference type="PROSITE" id="PS50928">
    <property type="entry name" value="ABC_TM1"/>
    <property type="match status" value="1"/>
</dbReference>
<dbReference type="GO" id="GO:1990060">
    <property type="term" value="C:maltose transport complex"/>
    <property type="evidence" value="ECO:0007669"/>
    <property type="project" value="TreeGrafter"/>
</dbReference>
<accession>A0A2P2CBW0</accession>
<dbReference type="Pfam" id="PF00528">
    <property type="entry name" value="BPD_transp_1"/>
    <property type="match status" value="1"/>
</dbReference>
<evidence type="ECO:0000256" key="3">
    <source>
        <dbReference type="ARBA" id="ARBA00022475"/>
    </source>
</evidence>
<dbReference type="PANTHER" id="PTHR47314">
    <property type="entry name" value="MALTOSE/MALTODEXTRIN TRANSPORT SYSTEM PERMEASE PROTEIN MALF"/>
    <property type="match status" value="1"/>
</dbReference>
<dbReference type="GO" id="GO:0042956">
    <property type="term" value="P:maltodextrin transmembrane transport"/>
    <property type="evidence" value="ECO:0007669"/>
    <property type="project" value="TreeGrafter"/>
</dbReference>
<dbReference type="Pfam" id="PF16296">
    <property type="entry name" value="TM_PBP2_N"/>
    <property type="match status" value="1"/>
</dbReference>
<evidence type="ECO:0000256" key="9">
    <source>
        <dbReference type="SAM" id="Phobius"/>
    </source>
</evidence>
<organism evidence="11">
    <name type="scientific">metagenome</name>
    <dbReference type="NCBI Taxonomy" id="256318"/>
    <lineage>
        <taxon>unclassified sequences</taxon>
        <taxon>metagenomes</taxon>
    </lineage>
</organism>
<dbReference type="InterPro" id="IPR000515">
    <property type="entry name" value="MetI-like"/>
</dbReference>